<dbReference type="GO" id="GO:0006189">
    <property type="term" value="P:'de novo' IMP biosynthetic process"/>
    <property type="evidence" value="ECO:0007669"/>
    <property type="project" value="UniProtKB-UniRule"/>
</dbReference>
<dbReference type="InterPro" id="IPR054350">
    <property type="entry name" value="PurT/PurK_preATP-grasp"/>
</dbReference>
<keyword evidence="2 5" id="KW-0547">Nucleotide-binding</keyword>
<keyword evidence="1 5" id="KW-0436">Ligase</keyword>
<sequence>MTFREPLPPGATIGIFGGGQLGRFLAVAAAKLGFRTAVYSSKEDSPAFQVASQHWCASYTDEVALAEFAQNCDVITFEFENVPAAALQIAALRTPVWPRARAAAMTQDRIAEKRFLTALGLDTAPYVVVETDADLAAAASFLAQHGRGILKIAREGYDGKGQARVSSEAELRDAFADFGAACVLEGMVDFALEISVIAVRGADGAVSAYDCPENRHRDGILHRSIVPAACPPAQQVAAQEISARIAAALDYRGTLGVEFFVMPGGEHVLVNEIAPRVHNSGHWTMEACVISQFENHIRAVVGWPIGSVERHSDAVMTNLLGSDVLEWQDILNRDAGASLHLYGKSEVKDGRKLGHVTQLSPVKKQP</sequence>
<organism evidence="8 9">
    <name type="scientific">Rhodomicrobium udaipurense</name>
    <dbReference type="NCBI Taxonomy" id="1202716"/>
    <lineage>
        <taxon>Bacteria</taxon>
        <taxon>Pseudomonadati</taxon>
        <taxon>Pseudomonadota</taxon>
        <taxon>Alphaproteobacteria</taxon>
        <taxon>Hyphomicrobiales</taxon>
        <taxon>Hyphomicrobiaceae</taxon>
        <taxon>Rhodomicrobium</taxon>
    </lineage>
</organism>
<comment type="pathway">
    <text evidence="5 6">Purine metabolism; IMP biosynthesis via de novo pathway; 5-amino-1-(5-phospho-D-ribosyl)imidazole-4-carboxylate from 5-amino-1-(5-phospho-D-ribosyl)imidazole (N5-CAIR route): step 1/2.</text>
</comment>
<dbReference type="NCBIfam" id="TIGR01161">
    <property type="entry name" value="purK"/>
    <property type="match status" value="1"/>
</dbReference>
<evidence type="ECO:0000256" key="6">
    <source>
        <dbReference type="RuleBase" id="RU361200"/>
    </source>
</evidence>
<dbReference type="GO" id="GO:0005524">
    <property type="term" value="F:ATP binding"/>
    <property type="evidence" value="ECO:0007669"/>
    <property type="project" value="UniProtKB-UniRule"/>
</dbReference>
<comment type="similarity">
    <text evidence="5 6">Belongs to the PurK/PurT family.</text>
</comment>
<dbReference type="InterPro" id="IPR040686">
    <property type="entry name" value="PurK_C"/>
</dbReference>
<dbReference type="Pfam" id="PF17769">
    <property type="entry name" value="PurK_C"/>
    <property type="match status" value="1"/>
</dbReference>
<feature type="binding site" evidence="5">
    <location>
        <position position="216"/>
    </location>
    <ligand>
        <name>ATP</name>
        <dbReference type="ChEBI" id="CHEBI:30616"/>
    </ligand>
</feature>
<dbReference type="Pfam" id="PF02222">
    <property type="entry name" value="ATP-grasp"/>
    <property type="match status" value="1"/>
</dbReference>
<dbReference type="HAMAP" id="MF_01928">
    <property type="entry name" value="PurK"/>
    <property type="match status" value="1"/>
</dbReference>
<comment type="function">
    <text evidence="5">Catalyzes the ATP-dependent conversion of 5-aminoimidazole ribonucleotide (AIR) and HCO(3)(-) to N5-carboxyaminoimidazole ribonucleotide (N5-CAIR).</text>
</comment>
<dbReference type="SUPFAM" id="SSF52440">
    <property type="entry name" value="PreATP-grasp domain"/>
    <property type="match status" value="1"/>
</dbReference>
<feature type="binding site" evidence="5">
    <location>
        <begin position="185"/>
        <end position="188"/>
    </location>
    <ligand>
        <name>ATP</name>
        <dbReference type="ChEBI" id="CHEBI:30616"/>
    </ligand>
</feature>
<dbReference type="SUPFAM" id="SSF56059">
    <property type="entry name" value="Glutathione synthetase ATP-binding domain-like"/>
    <property type="match status" value="1"/>
</dbReference>
<dbReference type="EC" id="6.3.4.18" evidence="5 6"/>
<dbReference type="Proteomes" id="UP000623250">
    <property type="component" value="Unassembled WGS sequence"/>
</dbReference>
<dbReference type="GO" id="GO:0034028">
    <property type="term" value="F:5-(carboxyamino)imidazole ribonucleotide synthase activity"/>
    <property type="evidence" value="ECO:0007669"/>
    <property type="project" value="UniProtKB-UniRule"/>
</dbReference>
<evidence type="ECO:0000256" key="4">
    <source>
        <dbReference type="ARBA" id="ARBA00022840"/>
    </source>
</evidence>
<dbReference type="NCBIfam" id="NF004675">
    <property type="entry name" value="PRK06019.1-1"/>
    <property type="match status" value="1"/>
</dbReference>
<dbReference type="InterPro" id="IPR005875">
    <property type="entry name" value="PurK"/>
</dbReference>
<dbReference type="InterPro" id="IPR003135">
    <property type="entry name" value="ATP-grasp_carboxylate-amine"/>
</dbReference>
<evidence type="ECO:0000256" key="5">
    <source>
        <dbReference type="HAMAP-Rule" id="MF_01928"/>
    </source>
</evidence>
<gene>
    <name evidence="5 6" type="primary">purK</name>
    <name evidence="8" type="ORF">JDN41_05925</name>
</gene>
<dbReference type="GO" id="GO:0005829">
    <property type="term" value="C:cytosol"/>
    <property type="evidence" value="ECO:0007669"/>
    <property type="project" value="TreeGrafter"/>
</dbReference>
<evidence type="ECO:0000256" key="2">
    <source>
        <dbReference type="ARBA" id="ARBA00022741"/>
    </source>
</evidence>
<dbReference type="PANTHER" id="PTHR11609:SF5">
    <property type="entry name" value="PHOSPHORIBOSYLAMINOIMIDAZOLE CARBOXYLASE"/>
    <property type="match status" value="1"/>
</dbReference>
<dbReference type="UniPathway" id="UPA00074">
    <property type="reaction ID" value="UER00942"/>
</dbReference>
<dbReference type="Gene3D" id="3.30.1490.20">
    <property type="entry name" value="ATP-grasp fold, A domain"/>
    <property type="match status" value="1"/>
</dbReference>
<feature type="binding site" evidence="5">
    <location>
        <begin position="156"/>
        <end position="162"/>
    </location>
    <ligand>
        <name>ATP</name>
        <dbReference type="ChEBI" id="CHEBI:30616"/>
    </ligand>
</feature>
<dbReference type="Gene3D" id="3.30.470.20">
    <property type="entry name" value="ATP-grasp fold, B domain"/>
    <property type="match status" value="1"/>
</dbReference>
<dbReference type="EMBL" id="JAEMUK010000011">
    <property type="protein sequence ID" value="MBJ7543094.1"/>
    <property type="molecule type" value="Genomic_DNA"/>
</dbReference>
<protein>
    <recommendedName>
        <fullName evidence="5 6">N5-carboxyaminoimidazole ribonucleotide synthase</fullName>
        <shortName evidence="5 6">N5-CAIR synthase</shortName>
        <ecNumber evidence="5 6">6.3.4.18</ecNumber>
    </recommendedName>
    <alternativeName>
        <fullName evidence="5 6">5-(carboxyamino)imidazole ribonucleotide synthetase</fullName>
    </alternativeName>
</protein>
<feature type="binding site" evidence="5">
    <location>
        <position position="109"/>
    </location>
    <ligand>
        <name>ATP</name>
        <dbReference type="ChEBI" id="CHEBI:30616"/>
    </ligand>
</feature>
<name>A0A8I1GDU0_9HYPH</name>
<evidence type="ECO:0000313" key="8">
    <source>
        <dbReference type="EMBL" id="MBJ7543094.1"/>
    </source>
</evidence>
<feature type="domain" description="ATP-grasp" evidence="7">
    <location>
        <begin position="113"/>
        <end position="301"/>
    </location>
</feature>
<dbReference type="RefSeq" id="WP_037234760.1">
    <property type="nucleotide sequence ID" value="NZ_JAEMUK010000011.1"/>
</dbReference>
<evidence type="ECO:0000256" key="3">
    <source>
        <dbReference type="ARBA" id="ARBA00022755"/>
    </source>
</evidence>
<proteinExistence type="inferred from homology"/>
<dbReference type="InterPro" id="IPR013815">
    <property type="entry name" value="ATP_grasp_subdomain_1"/>
</dbReference>
<dbReference type="Pfam" id="PF22660">
    <property type="entry name" value="RS_preATP-grasp-like"/>
    <property type="match status" value="1"/>
</dbReference>
<dbReference type="NCBIfam" id="NF004676">
    <property type="entry name" value="PRK06019.1-2"/>
    <property type="match status" value="1"/>
</dbReference>
<dbReference type="GO" id="GO:0004638">
    <property type="term" value="F:phosphoribosylaminoimidazole carboxylase activity"/>
    <property type="evidence" value="ECO:0007669"/>
    <property type="project" value="InterPro"/>
</dbReference>
<dbReference type="Gene3D" id="3.40.50.20">
    <property type="match status" value="1"/>
</dbReference>
<dbReference type="NCBIfam" id="NF004679">
    <property type="entry name" value="PRK06019.1-5"/>
    <property type="match status" value="1"/>
</dbReference>
<dbReference type="InterPro" id="IPR016185">
    <property type="entry name" value="PreATP-grasp_dom_sf"/>
</dbReference>
<dbReference type="GO" id="GO:0046872">
    <property type="term" value="F:metal ion binding"/>
    <property type="evidence" value="ECO:0007669"/>
    <property type="project" value="InterPro"/>
</dbReference>
<comment type="function">
    <text evidence="6">Catalyzes the ATP-dependent conversion of 5-aminoimidazole ribonucleotide (AIR) and HCO(3)- to N5-carboxyaminoimidazole ribonucleotide (N5-CAIR).</text>
</comment>
<dbReference type="PROSITE" id="PS50975">
    <property type="entry name" value="ATP_GRASP"/>
    <property type="match status" value="1"/>
</dbReference>
<evidence type="ECO:0000313" key="9">
    <source>
        <dbReference type="Proteomes" id="UP000623250"/>
    </source>
</evidence>
<dbReference type="FunFam" id="3.40.50.20:FF:000016">
    <property type="entry name" value="N5-carboxyaminoimidazole ribonucleotide synthase"/>
    <property type="match status" value="1"/>
</dbReference>
<feature type="binding site" evidence="5">
    <location>
        <position position="151"/>
    </location>
    <ligand>
        <name>ATP</name>
        <dbReference type="ChEBI" id="CHEBI:30616"/>
    </ligand>
</feature>
<dbReference type="SUPFAM" id="SSF51246">
    <property type="entry name" value="Rudiment single hybrid motif"/>
    <property type="match status" value="1"/>
</dbReference>
<dbReference type="PANTHER" id="PTHR11609">
    <property type="entry name" value="PURINE BIOSYNTHESIS PROTEIN 6/7, PUR6/7"/>
    <property type="match status" value="1"/>
</dbReference>
<comment type="caution">
    <text evidence="8">The sequence shown here is derived from an EMBL/GenBank/DDBJ whole genome shotgun (WGS) entry which is preliminary data.</text>
</comment>
<keyword evidence="4 5" id="KW-0067">ATP-binding</keyword>
<keyword evidence="3 5" id="KW-0658">Purine biosynthesis</keyword>
<keyword evidence="9" id="KW-1185">Reference proteome</keyword>
<evidence type="ECO:0000256" key="1">
    <source>
        <dbReference type="ARBA" id="ARBA00022598"/>
    </source>
</evidence>
<dbReference type="AlphaFoldDB" id="A0A8I1GDU0"/>
<dbReference type="InterPro" id="IPR011054">
    <property type="entry name" value="Rudment_hybrid_motif"/>
</dbReference>
<feature type="binding site" evidence="5">
    <location>
        <position position="193"/>
    </location>
    <ligand>
        <name>ATP</name>
        <dbReference type="ChEBI" id="CHEBI:30616"/>
    </ligand>
</feature>
<comment type="subunit">
    <text evidence="5 6">Homodimer.</text>
</comment>
<accession>A0A8I1GDU0</accession>
<comment type="catalytic activity">
    <reaction evidence="5 6">
        <text>5-amino-1-(5-phospho-beta-D-ribosyl)imidazole + hydrogencarbonate + ATP = 5-carboxyamino-1-(5-phospho-D-ribosyl)imidazole + ADP + phosphate + 2 H(+)</text>
        <dbReference type="Rhea" id="RHEA:19317"/>
        <dbReference type="ChEBI" id="CHEBI:15378"/>
        <dbReference type="ChEBI" id="CHEBI:17544"/>
        <dbReference type="ChEBI" id="CHEBI:30616"/>
        <dbReference type="ChEBI" id="CHEBI:43474"/>
        <dbReference type="ChEBI" id="CHEBI:58730"/>
        <dbReference type="ChEBI" id="CHEBI:137981"/>
        <dbReference type="ChEBI" id="CHEBI:456216"/>
        <dbReference type="EC" id="6.3.4.18"/>
    </reaction>
</comment>
<evidence type="ECO:0000259" key="7">
    <source>
        <dbReference type="PROSITE" id="PS50975"/>
    </source>
</evidence>
<reference evidence="8 9" key="1">
    <citation type="submission" date="2020-12" db="EMBL/GenBank/DDBJ databases">
        <title>Revised draft genomes of Rhodomicrobium vannielii ATCC 17100 and Rhodomicrobium udaipurense JA643.</title>
        <authorList>
            <person name="Conners E.M."/>
            <person name="Davenport E.J."/>
            <person name="Bose A."/>
        </authorList>
    </citation>
    <scope>NUCLEOTIDE SEQUENCE [LARGE SCALE GENOMIC DNA]</scope>
    <source>
        <strain evidence="8 9">JA643</strain>
    </source>
</reference>
<feature type="binding site" evidence="5">
    <location>
        <begin position="271"/>
        <end position="272"/>
    </location>
    <ligand>
        <name>ATP</name>
        <dbReference type="ChEBI" id="CHEBI:30616"/>
    </ligand>
</feature>
<dbReference type="InterPro" id="IPR011761">
    <property type="entry name" value="ATP-grasp"/>
</dbReference>